<organism evidence="2 3">
    <name type="scientific">Algivirga pacifica</name>
    <dbReference type="NCBI Taxonomy" id="1162670"/>
    <lineage>
        <taxon>Bacteria</taxon>
        <taxon>Pseudomonadati</taxon>
        <taxon>Bacteroidota</taxon>
        <taxon>Cytophagia</taxon>
        <taxon>Cytophagales</taxon>
        <taxon>Flammeovirgaceae</taxon>
        <taxon>Algivirga</taxon>
    </lineage>
</organism>
<evidence type="ECO:0000313" key="2">
    <source>
        <dbReference type="EMBL" id="GAA4825788.1"/>
    </source>
</evidence>
<gene>
    <name evidence="2" type="ORF">GCM10023331_07980</name>
</gene>
<reference evidence="3" key="1">
    <citation type="journal article" date="2019" name="Int. J. Syst. Evol. Microbiol.">
        <title>The Global Catalogue of Microorganisms (GCM) 10K type strain sequencing project: providing services to taxonomists for standard genome sequencing and annotation.</title>
        <authorList>
            <consortium name="The Broad Institute Genomics Platform"/>
            <consortium name="The Broad Institute Genome Sequencing Center for Infectious Disease"/>
            <person name="Wu L."/>
            <person name="Ma J."/>
        </authorList>
    </citation>
    <scope>NUCLEOTIDE SEQUENCE [LARGE SCALE GENOMIC DNA]</scope>
    <source>
        <strain evidence="3">JCM 18326</strain>
    </source>
</reference>
<sequence length="295" mass="32590">MITTQKSFLLLSLLLFLLTFNAHTQESQDSTLIQQKVKVTTTTGDIFLGILTNYDPTYYYITTEYGELKLDRDKVKKVKKDTYQGAYSFGNPNATRYFFAPTGVPIQKDEGYYQNIYVTVNMVNYGVSNNFSMGGGIELITLLSGNPVGFLSPKIGFKLTEKLHTGGGVFLGGSPNMDGESFLAGIGYWVITYGTADANITAGAGYLWASTDGETESLEAPLLTFSGMKRVSRSIALVSENYIYTGELDDTSPYKGIQGIRIMSQKNTFDIGLLIVPEITDEILGIPYLSYVRYF</sequence>
<accession>A0ABP9D680</accession>
<name>A0ABP9D680_9BACT</name>
<comment type="caution">
    <text evidence="2">The sequence shown here is derived from an EMBL/GenBank/DDBJ whole genome shotgun (WGS) entry which is preliminary data.</text>
</comment>
<evidence type="ECO:0000256" key="1">
    <source>
        <dbReference type="SAM" id="SignalP"/>
    </source>
</evidence>
<keyword evidence="1" id="KW-0732">Signal</keyword>
<feature type="chain" id="PRO_5046375959" description="MetA-pathway of phenol degradation" evidence="1">
    <location>
        <begin position="25"/>
        <end position="295"/>
    </location>
</feature>
<dbReference type="EMBL" id="BAABJX010000016">
    <property type="protein sequence ID" value="GAA4825788.1"/>
    <property type="molecule type" value="Genomic_DNA"/>
</dbReference>
<dbReference type="RefSeq" id="WP_345369391.1">
    <property type="nucleotide sequence ID" value="NZ_BAABJX010000016.1"/>
</dbReference>
<evidence type="ECO:0008006" key="4">
    <source>
        <dbReference type="Google" id="ProtNLM"/>
    </source>
</evidence>
<dbReference type="Proteomes" id="UP001500298">
    <property type="component" value="Unassembled WGS sequence"/>
</dbReference>
<feature type="signal peptide" evidence="1">
    <location>
        <begin position="1"/>
        <end position="24"/>
    </location>
</feature>
<evidence type="ECO:0000313" key="3">
    <source>
        <dbReference type="Proteomes" id="UP001500298"/>
    </source>
</evidence>
<protein>
    <recommendedName>
        <fullName evidence="4">MetA-pathway of phenol degradation</fullName>
    </recommendedName>
</protein>
<proteinExistence type="predicted"/>
<keyword evidence="3" id="KW-1185">Reference proteome</keyword>